<dbReference type="Proteomes" id="UP000031036">
    <property type="component" value="Unassembled WGS sequence"/>
</dbReference>
<organism evidence="1 2">
    <name type="scientific">Toxocara canis</name>
    <name type="common">Canine roundworm</name>
    <dbReference type="NCBI Taxonomy" id="6265"/>
    <lineage>
        <taxon>Eukaryota</taxon>
        <taxon>Metazoa</taxon>
        <taxon>Ecdysozoa</taxon>
        <taxon>Nematoda</taxon>
        <taxon>Chromadorea</taxon>
        <taxon>Rhabditida</taxon>
        <taxon>Spirurina</taxon>
        <taxon>Ascaridomorpha</taxon>
        <taxon>Ascaridoidea</taxon>
        <taxon>Toxocaridae</taxon>
        <taxon>Toxocara</taxon>
    </lineage>
</organism>
<dbReference type="SMART" id="SM00855">
    <property type="entry name" value="PGAM"/>
    <property type="match status" value="1"/>
</dbReference>
<dbReference type="InterPro" id="IPR029033">
    <property type="entry name" value="His_PPase_superfam"/>
</dbReference>
<dbReference type="InterPro" id="IPR013078">
    <property type="entry name" value="His_Pase_superF_clade-1"/>
</dbReference>
<protein>
    <submittedName>
        <fullName evidence="1">Protein UBASH3A-like protein</fullName>
    </submittedName>
</protein>
<evidence type="ECO:0000313" key="1">
    <source>
        <dbReference type="EMBL" id="KHN83931.1"/>
    </source>
</evidence>
<dbReference type="CDD" id="cd07067">
    <property type="entry name" value="HP_PGM_like"/>
    <property type="match status" value="1"/>
</dbReference>
<dbReference type="PANTHER" id="PTHR16469:SF27">
    <property type="entry name" value="UBIQUITIN-ASSOCIATED AND SH3 DOMAIN-CONTAINING BA-RELATED"/>
    <property type="match status" value="1"/>
</dbReference>
<dbReference type="Gene3D" id="3.40.50.1240">
    <property type="entry name" value="Phosphoglycerate mutase-like"/>
    <property type="match status" value="1"/>
</dbReference>
<reference evidence="1 2" key="1">
    <citation type="submission" date="2014-11" db="EMBL/GenBank/DDBJ databases">
        <title>Genetic blueprint of the zoonotic pathogen Toxocara canis.</title>
        <authorList>
            <person name="Zhu X.-Q."/>
            <person name="Korhonen P.K."/>
            <person name="Cai H."/>
            <person name="Young N.D."/>
            <person name="Nejsum P."/>
            <person name="von Samson-Himmelstjerna G."/>
            <person name="Boag P.R."/>
            <person name="Tan P."/>
            <person name="Li Q."/>
            <person name="Min J."/>
            <person name="Yang Y."/>
            <person name="Wang X."/>
            <person name="Fang X."/>
            <person name="Hall R.S."/>
            <person name="Hofmann A."/>
            <person name="Sternberg P.W."/>
            <person name="Jex A.R."/>
            <person name="Gasser R.B."/>
        </authorList>
    </citation>
    <scope>NUCLEOTIDE SEQUENCE [LARGE SCALE GENOMIC DNA]</scope>
    <source>
        <strain evidence="1">PN_DK_2014</strain>
    </source>
</reference>
<dbReference type="OMA" id="RIQAKEC"/>
<keyword evidence="2" id="KW-1185">Reference proteome</keyword>
<evidence type="ECO:0000313" key="2">
    <source>
        <dbReference type="Proteomes" id="UP000031036"/>
    </source>
</evidence>
<dbReference type="GO" id="GO:0016791">
    <property type="term" value="F:phosphatase activity"/>
    <property type="evidence" value="ECO:0007669"/>
    <property type="project" value="UniProtKB-ARBA"/>
</dbReference>
<accession>A0A0B2VKA2</accession>
<dbReference type="InterPro" id="IPR051710">
    <property type="entry name" value="Phosphatase_SH3-domain"/>
</dbReference>
<dbReference type="STRING" id="6265.A0A0B2VKA2"/>
<gene>
    <name evidence="1" type="ORF">Tcan_13554</name>
</gene>
<comment type="caution">
    <text evidence="1">The sequence shown here is derived from an EMBL/GenBank/DDBJ whole genome shotgun (WGS) entry which is preliminary data.</text>
</comment>
<dbReference type="AlphaFoldDB" id="A0A0B2VKA2"/>
<sequence>MGSIDVEPERILIDLAQTISYEVVPSVGGALCVIVVKMMAQVVHDEKHRKPTTIWVVRHAEREDNVNKAWRRWFYAITHLAKDDSPLSKRGRLQAEECAARFANVHLDHVFSSPYNRCIETAVRIVRSRGMSIKVEPGLSEVLFLCENPAGFQDVTLLKETYAEIDTNYLPIYSRDELDYAYERYRSDWVCLPRIRHTIDRIINKYSGSLLIVSHGAVIGAIHEVLIGKWRAVGQATVSKFIDIGSKQFVNIGVRQFVCEYTGDTSHLSDLANLRAY</sequence>
<name>A0A0B2VKA2_TOXCA</name>
<proteinExistence type="predicted"/>
<dbReference type="OrthoDB" id="414418at2759"/>
<dbReference type="EMBL" id="JPKZ01001122">
    <property type="protein sequence ID" value="KHN83931.1"/>
    <property type="molecule type" value="Genomic_DNA"/>
</dbReference>
<dbReference type="Pfam" id="PF00300">
    <property type="entry name" value="His_Phos_1"/>
    <property type="match status" value="1"/>
</dbReference>
<dbReference type="SUPFAM" id="SSF53254">
    <property type="entry name" value="Phosphoglycerate mutase-like"/>
    <property type="match status" value="1"/>
</dbReference>
<dbReference type="PANTHER" id="PTHR16469">
    <property type="entry name" value="UBIQUITIN-ASSOCIATED AND SH3 DOMAIN-CONTAINING BA-RELATED"/>
    <property type="match status" value="1"/>
</dbReference>